<evidence type="ECO:0000256" key="1">
    <source>
        <dbReference type="ARBA" id="ARBA00004141"/>
    </source>
</evidence>
<reference evidence="6" key="1">
    <citation type="submission" date="2023-04" db="EMBL/GenBank/DDBJ databases">
        <title>Aspergillus oryzae var. brunneus NBRC 4377.</title>
        <authorList>
            <person name="Ichikawa N."/>
            <person name="Sato H."/>
            <person name="Tonouchi N."/>
        </authorList>
    </citation>
    <scope>NUCLEOTIDE SEQUENCE</scope>
    <source>
        <strain evidence="6">NBRC 4377</strain>
    </source>
</reference>
<feature type="transmembrane region" description="Helical" evidence="5">
    <location>
        <begin position="231"/>
        <end position="249"/>
    </location>
</feature>
<evidence type="ECO:0000313" key="6">
    <source>
        <dbReference type="EMBL" id="GMG51213.1"/>
    </source>
</evidence>
<comment type="caution">
    <text evidence="6">The sequence shown here is derived from an EMBL/GenBank/DDBJ whole genome shotgun (WGS) entry which is preliminary data.</text>
</comment>
<feature type="transmembrane region" description="Helical" evidence="5">
    <location>
        <begin position="54"/>
        <end position="72"/>
    </location>
</feature>
<feature type="transmembrane region" description="Helical" evidence="5">
    <location>
        <begin position="193"/>
        <end position="211"/>
    </location>
</feature>
<dbReference type="Proteomes" id="UP001165189">
    <property type="component" value="Unassembled WGS sequence"/>
</dbReference>
<protein>
    <submittedName>
        <fullName evidence="6">Unnamed protein product</fullName>
    </submittedName>
</protein>
<dbReference type="PANTHER" id="PTHR23502:SF157">
    <property type="entry name" value="MAJOR FACILITATOR SUPERFAMILY (MFS) PROFILE DOMAIN-CONTAINING PROTEIN-RELATED"/>
    <property type="match status" value="1"/>
</dbReference>
<evidence type="ECO:0000256" key="3">
    <source>
        <dbReference type="ARBA" id="ARBA00022989"/>
    </source>
</evidence>
<accession>A0ABQ6L9D7</accession>
<keyword evidence="3 5" id="KW-1133">Transmembrane helix</keyword>
<gene>
    <name evidence="6" type="ORF">Aory05_000969900</name>
</gene>
<feature type="transmembrane region" description="Helical" evidence="5">
    <location>
        <begin position="361"/>
        <end position="380"/>
    </location>
</feature>
<dbReference type="EMBL" id="BSYB01000046">
    <property type="protein sequence ID" value="GMG51213.1"/>
    <property type="molecule type" value="Genomic_DNA"/>
</dbReference>
<proteinExistence type="predicted"/>
<keyword evidence="4 5" id="KW-0472">Membrane</keyword>
<dbReference type="InterPro" id="IPR036259">
    <property type="entry name" value="MFS_trans_sf"/>
</dbReference>
<evidence type="ECO:0000256" key="2">
    <source>
        <dbReference type="ARBA" id="ARBA00022692"/>
    </source>
</evidence>
<feature type="transmembrane region" description="Helical" evidence="5">
    <location>
        <begin position="270"/>
        <end position="291"/>
    </location>
</feature>
<evidence type="ECO:0000313" key="7">
    <source>
        <dbReference type="Proteomes" id="UP001165189"/>
    </source>
</evidence>
<feature type="transmembrane region" description="Helical" evidence="5">
    <location>
        <begin position="330"/>
        <end position="355"/>
    </location>
</feature>
<keyword evidence="7" id="KW-1185">Reference proteome</keyword>
<dbReference type="Pfam" id="PF07690">
    <property type="entry name" value="MFS_1"/>
    <property type="match status" value="1"/>
</dbReference>
<dbReference type="InterPro" id="IPR011701">
    <property type="entry name" value="MFS"/>
</dbReference>
<keyword evidence="2 5" id="KW-0812">Transmembrane</keyword>
<dbReference type="PANTHER" id="PTHR23502">
    <property type="entry name" value="MAJOR FACILITATOR SUPERFAMILY"/>
    <property type="match status" value="1"/>
</dbReference>
<name>A0ABQ6L9D7_ASPOZ</name>
<evidence type="ECO:0000256" key="4">
    <source>
        <dbReference type="ARBA" id="ARBA00023136"/>
    </source>
</evidence>
<sequence>MSTTGPSAAEEAMSEYAMSRVMMLTGFQFMYGAGQALGGLIMPPFSEALGRQKSYLVSAGAYSLSSLLVGLVPSPAGVFIGRFFSGFASSVPAIVLAGSIEDLYSQHSRLWLLWFWNCSTMLGIAVGPIYGSYIVDAIGCRPTTLLQRRFDNLQSKVGAVDMDIPNPDRIDSTRELMQVILVRPAKIGVSEPILILVSILSASAWGMMYLFTESFTVVYSEFGWSSRATSLPFIALFPGIILSGFVRLWDYHQLKFRQKVSQRPEPEDKIGGFAIAAPALAIGLWIFGWTVPPLVHVPWIASMFGLVLIGFAATEFSYTLSGYISDAYTIYASSGLAVQGFLRALASGCLPLFAYPMYSGLGSNVATSIIAAVATVYCVAPSPSQTIGHHEDLVYELDPNGDVSLILDDVPDDLPDNLWELLYSTLSGLTVGLFGTSPAPSSDSCIIKTSDIGQPTIRTDTAKWVSGGNRAKSYRLSNISRTGLGGEAIFNPDVDYPPSSTCGASAALLG</sequence>
<organism evidence="6 7">
    <name type="scientific">Aspergillus oryzae var. brunneus</name>
    <dbReference type="NCBI Taxonomy" id="332754"/>
    <lineage>
        <taxon>Eukaryota</taxon>
        <taxon>Fungi</taxon>
        <taxon>Dikarya</taxon>
        <taxon>Ascomycota</taxon>
        <taxon>Pezizomycotina</taxon>
        <taxon>Eurotiomycetes</taxon>
        <taxon>Eurotiomycetidae</taxon>
        <taxon>Eurotiales</taxon>
        <taxon>Aspergillaceae</taxon>
        <taxon>Aspergillus</taxon>
        <taxon>Aspergillus subgen. Circumdati</taxon>
    </lineage>
</organism>
<dbReference type="SUPFAM" id="SSF103473">
    <property type="entry name" value="MFS general substrate transporter"/>
    <property type="match status" value="1"/>
</dbReference>
<comment type="subcellular location">
    <subcellularLocation>
        <location evidence="1">Membrane</location>
        <topology evidence="1">Multi-pass membrane protein</topology>
    </subcellularLocation>
</comment>
<dbReference type="Gene3D" id="1.20.1250.20">
    <property type="entry name" value="MFS general substrate transporter like domains"/>
    <property type="match status" value="2"/>
</dbReference>
<feature type="transmembrane region" description="Helical" evidence="5">
    <location>
        <begin position="21"/>
        <end position="42"/>
    </location>
</feature>
<evidence type="ECO:0000256" key="5">
    <source>
        <dbReference type="SAM" id="Phobius"/>
    </source>
</evidence>
<feature type="transmembrane region" description="Helical" evidence="5">
    <location>
        <begin position="297"/>
        <end position="318"/>
    </location>
</feature>
<feature type="transmembrane region" description="Helical" evidence="5">
    <location>
        <begin position="112"/>
        <end position="135"/>
    </location>
</feature>